<sequence length="129" mass="15028">MEFYQTGRVAWPTESENITCKQLEEELDYFQIFFKKSIVICSSALETARNNLNNIIWGFEELIICCCNYLINNIKFEIGSSGICVIDNYSSDRHFYDLQDLQKFGSSKFTHPETLIILDNTENILKLFS</sequence>
<comment type="caution">
    <text evidence="1">The sequence shown here is derived from an EMBL/GenBank/DDBJ whole genome shotgun (WGS) entry which is preliminary data.</text>
</comment>
<reference evidence="1" key="1">
    <citation type="submission" date="2021-06" db="EMBL/GenBank/DDBJ databases">
        <authorList>
            <person name="Kallberg Y."/>
            <person name="Tangrot J."/>
            <person name="Rosling A."/>
        </authorList>
    </citation>
    <scope>NUCLEOTIDE SEQUENCE</scope>
    <source>
        <strain evidence="1">MA453B</strain>
    </source>
</reference>
<dbReference type="AlphaFoldDB" id="A0A9N9P5N9"/>
<dbReference type="OrthoDB" id="10025005at2759"/>
<proteinExistence type="predicted"/>
<dbReference type="Proteomes" id="UP000789405">
    <property type="component" value="Unassembled WGS sequence"/>
</dbReference>
<name>A0A9N9P5N9_9GLOM</name>
<evidence type="ECO:0000313" key="2">
    <source>
        <dbReference type="Proteomes" id="UP000789405"/>
    </source>
</evidence>
<dbReference type="EMBL" id="CAJVPY010024413">
    <property type="protein sequence ID" value="CAG8786660.1"/>
    <property type="molecule type" value="Genomic_DNA"/>
</dbReference>
<gene>
    <name evidence="1" type="ORF">DERYTH_LOCUS20550</name>
</gene>
<organism evidence="1 2">
    <name type="scientific">Dentiscutata erythropus</name>
    <dbReference type="NCBI Taxonomy" id="1348616"/>
    <lineage>
        <taxon>Eukaryota</taxon>
        <taxon>Fungi</taxon>
        <taxon>Fungi incertae sedis</taxon>
        <taxon>Mucoromycota</taxon>
        <taxon>Glomeromycotina</taxon>
        <taxon>Glomeromycetes</taxon>
        <taxon>Diversisporales</taxon>
        <taxon>Gigasporaceae</taxon>
        <taxon>Dentiscutata</taxon>
    </lineage>
</organism>
<accession>A0A9N9P5N9</accession>
<evidence type="ECO:0000313" key="1">
    <source>
        <dbReference type="EMBL" id="CAG8786660.1"/>
    </source>
</evidence>
<protein>
    <submittedName>
        <fullName evidence="1">13005_t:CDS:1</fullName>
    </submittedName>
</protein>
<keyword evidence="2" id="KW-1185">Reference proteome</keyword>